<evidence type="ECO:0000313" key="4">
    <source>
        <dbReference type="EMBL" id="QHT59063.1"/>
    </source>
</evidence>
<dbReference type="KEGG" id="plyc:GXP70_03205"/>
<keyword evidence="2" id="KW-0012">Acyltransferase</keyword>
<feature type="domain" description="N-acetyltransferase" evidence="3">
    <location>
        <begin position="3"/>
        <end position="150"/>
    </location>
</feature>
<evidence type="ECO:0000256" key="2">
    <source>
        <dbReference type="ARBA" id="ARBA00023315"/>
    </source>
</evidence>
<dbReference type="Pfam" id="PF13673">
    <property type="entry name" value="Acetyltransf_10"/>
    <property type="match status" value="1"/>
</dbReference>
<sequence>MEAAIERASVADAEEILLLQKLAYRSEAERYDDDRIEPLVQTLEQLRGQFGDHVVLKAVAAGAIVGSVRASEQGGTCYIGKLMVHPNKQNQGIGSRLMHAIEGLFPASRFELFTGSRSEKNLLLYEKLGYRVFRERRVTADYGLVYLEKN</sequence>
<dbReference type="InterPro" id="IPR000182">
    <property type="entry name" value="GNAT_dom"/>
</dbReference>
<proteinExistence type="predicted"/>
<gene>
    <name evidence="4" type="ORF">GXP70_03205</name>
</gene>
<protein>
    <submittedName>
        <fullName evidence="4">GNAT family N-acetyltransferase</fullName>
    </submittedName>
</protein>
<evidence type="ECO:0000259" key="3">
    <source>
        <dbReference type="PROSITE" id="PS51186"/>
    </source>
</evidence>
<dbReference type="InterPro" id="IPR016181">
    <property type="entry name" value="Acyl_CoA_acyltransferase"/>
</dbReference>
<reference evidence="4 5" key="1">
    <citation type="submission" date="2020-01" db="EMBL/GenBank/DDBJ databases">
        <title>Paenibacillus sp. nov., isolated from tomato rhizosphere.</title>
        <authorList>
            <person name="Weon H.-Y."/>
            <person name="Lee S.A."/>
        </authorList>
    </citation>
    <scope>NUCLEOTIDE SEQUENCE [LARGE SCALE GENOMIC DNA]</scope>
    <source>
        <strain evidence="4 5">12200R-189</strain>
    </source>
</reference>
<dbReference type="Proteomes" id="UP000476064">
    <property type="component" value="Chromosome"/>
</dbReference>
<accession>A0A6C0FUK4</accession>
<dbReference type="RefSeq" id="WP_162355131.1">
    <property type="nucleotide sequence ID" value="NZ_CP048209.1"/>
</dbReference>
<keyword evidence="1 4" id="KW-0808">Transferase</keyword>
<evidence type="ECO:0000313" key="5">
    <source>
        <dbReference type="Proteomes" id="UP000476064"/>
    </source>
</evidence>
<organism evidence="4 5">
    <name type="scientific">Paenibacillus lycopersici</name>
    <dbReference type="NCBI Taxonomy" id="2704462"/>
    <lineage>
        <taxon>Bacteria</taxon>
        <taxon>Bacillati</taxon>
        <taxon>Bacillota</taxon>
        <taxon>Bacilli</taxon>
        <taxon>Bacillales</taxon>
        <taxon>Paenibacillaceae</taxon>
        <taxon>Paenibacillus</taxon>
    </lineage>
</organism>
<name>A0A6C0FUK4_9BACL</name>
<dbReference type="PROSITE" id="PS51186">
    <property type="entry name" value="GNAT"/>
    <property type="match status" value="1"/>
</dbReference>
<dbReference type="PANTHER" id="PTHR43877">
    <property type="entry name" value="AMINOALKYLPHOSPHONATE N-ACETYLTRANSFERASE-RELATED-RELATED"/>
    <property type="match status" value="1"/>
</dbReference>
<evidence type="ECO:0000256" key="1">
    <source>
        <dbReference type="ARBA" id="ARBA00022679"/>
    </source>
</evidence>
<dbReference type="SUPFAM" id="SSF55729">
    <property type="entry name" value="Acyl-CoA N-acyltransferases (Nat)"/>
    <property type="match status" value="1"/>
</dbReference>
<dbReference type="EMBL" id="CP048209">
    <property type="protein sequence ID" value="QHT59063.1"/>
    <property type="molecule type" value="Genomic_DNA"/>
</dbReference>
<dbReference type="InterPro" id="IPR050832">
    <property type="entry name" value="Bact_Acetyltransf"/>
</dbReference>
<dbReference type="CDD" id="cd04301">
    <property type="entry name" value="NAT_SF"/>
    <property type="match status" value="1"/>
</dbReference>
<dbReference type="Gene3D" id="3.40.630.30">
    <property type="match status" value="1"/>
</dbReference>
<keyword evidence="5" id="KW-1185">Reference proteome</keyword>
<dbReference type="PANTHER" id="PTHR43877:SF2">
    <property type="entry name" value="AMINOALKYLPHOSPHONATE N-ACETYLTRANSFERASE-RELATED"/>
    <property type="match status" value="1"/>
</dbReference>
<dbReference type="AlphaFoldDB" id="A0A6C0FUK4"/>
<dbReference type="GO" id="GO:0016747">
    <property type="term" value="F:acyltransferase activity, transferring groups other than amino-acyl groups"/>
    <property type="evidence" value="ECO:0007669"/>
    <property type="project" value="InterPro"/>
</dbReference>